<proteinExistence type="inferred from homology"/>
<evidence type="ECO:0000256" key="4">
    <source>
        <dbReference type="ARBA" id="ARBA00023239"/>
    </source>
</evidence>
<evidence type="ECO:0000256" key="5">
    <source>
        <dbReference type="ARBA" id="ARBA00023277"/>
    </source>
</evidence>
<comment type="pathway">
    <text evidence="1">Carbohydrate acid metabolism.</text>
</comment>
<keyword evidence="7" id="KW-1185">Reference proteome</keyword>
<keyword evidence="4" id="KW-0456">Lyase</keyword>
<dbReference type="SUPFAM" id="SSF51569">
    <property type="entry name" value="Aldolase"/>
    <property type="match status" value="1"/>
</dbReference>
<dbReference type="RefSeq" id="WP_090969708.1">
    <property type="nucleotide sequence ID" value="NZ_FNRT01000002.1"/>
</dbReference>
<dbReference type="NCBIfam" id="TIGR01182">
    <property type="entry name" value="eda"/>
    <property type="match status" value="1"/>
</dbReference>
<dbReference type="PROSITE" id="PS00160">
    <property type="entry name" value="ALDOLASE_KDPG_KHG_2"/>
    <property type="match status" value="1"/>
</dbReference>
<dbReference type="Gene3D" id="3.20.20.70">
    <property type="entry name" value="Aldolase class I"/>
    <property type="match status" value="1"/>
</dbReference>
<name>A0A1H4UWC5_9ACTN</name>
<protein>
    <submittedName>
        <fullName evidence="6">2-keto-3-deoxy-phosphogluconate aldolase</fullName>
    </submittedName>
</protein>
<dbReference type="AlphaFoldDB" id="A0A1H4UWC5"/>
<dbReference type="InterPro" id="IPR013785">
    <property type="entry name" value="Aldolase_TIM"/>
</dbReference>
<dbReference type="STRING" id="402596.SAMN04489844_2873"/>
<accession>A0A1H4UWC5</accession>
<dbReference type="EMBL" id="FNRT01000002">
    <property type="protein sequence ID" value="SEC73025.1"/>
    <property type="molecule type" value="Genomic_DNA"/>
</dbReference>
<sequence length="218" mass="21982">MNATDVLGGHRIVPVVVLDDPAKADALGAALVQGGLPVAEATFRTPEAAAVLRRLAANDDLVVGAGTVLTDRQVDQAIEAGAKFVVSPGLSASVVRRCQEAGVPVIPGVATPSEIMLALDLGLDTVKFFPAEANGGLATIKALAAAFPQVRFMPTGGITVDTAPAYLAHPSVAAVGGSWMVAGDLLKAGRWDDVAATCAASTALYAPDLHPIAQGVTA</sequence>
<comment type="subunit">
    <text evidence="3">Homotrimer.</text>
</comment>
<dbReference type="InterPro" id="IPR031338">
    <property type="entry name" value="KDPG/KHG_AS_2"/>
</dbReference>
<dbReference type="OrthoDB" id="9805177at2"/>
<dbReference type="PANTHER" id="PTHR30246:SF1">
    <property type="entry name" value="2-DEHYDRO-3-DEOXY-6-PHOSPHOGALACTONATE ALDOLASE-RELATED"/>
    <property type="match status" value="1"/>
</dbReference>
<dbReference type="Pfam" id="PF01081">
    <property type="entry name" value="Aldolase"/>
    <property type="match status" value="1"/>
</dbReference>
<organism evidence="6 7">
    <name type="scientific">Nocardioides exalbidus</name>
    <dbReference type="NCBI Taxonomy" id="402596"/>
    <lineage>
        <taxon>Bacteria</taxon>
        <taxon>Bacillati</taxon>
        <taxon>Actinomycetota</taxon>
        <taxon>Actinomycetes</taxon>
        <taxon>Propionibacteriales</taxon>
        <taxon>Nocardioidaceae</taxon>
        <taxon>Nocardioides</taxon>
    </lineage>
</organism>
<evidence type="ECO:0000313" key="6">
    <source>
        <dbReference type="EMBL" id="SEC73025.1"/>
    </source>
</evidence>
<dbReference type="NCBIfam" id="NF004325">
    <property type="entry name" value="PRK05718.1"/>
    <property type="match status" value="1"/>
</dbReference>
<evidence type="ECO:0000313" key="7">
    <source>
        <dbReference type="Proteomes" id="UP000198742"/>
    </source>
</evidence>
<dbReference type="CDD" id="cd00452">
    <property type="entry name" value="KDPG_aldolase"/>
    <property type="match status" value="1"/>
</dbReference>
<dbReference type="InterPro" id="IPR000887">
    <property type="entry name" value="Aldlse_KDPG_KHG"/>
</dbReference>
<dbReference type="PANTHER" id="PTHR30246">
    <property type="entry name" value="2-KETO-3-DEOXY-6-PHOSPHOGLUCONATE ALDOLASE"/>
    <property type="match status" value="1"/>
</dbReference>
<evidence type="ECO:0000256" key="1">
    <source>
        <dbReference type="ARBA" id="ARBA00004761"/>
    </source>
</evidence>
<dbReference type="GO" id="GO:0016829">
    <property type="term" value="F:lyase activity"/>
    <property type="evidence" value="ECO:0007669"/>
    <property type="project" value="UniProtKB-KW"/>
</dbReference>
<keyword evidence="5" id="KW-0119">Carbohydrate metabolism</keyword>
<gene>
    <name evidence="6" type="ORF">SAMN04489844_2873</name>
</gene>
<comment type="similarity">
    <text evidence="2">Belongs to the KHG/KDPG aldolase family.</text>
</comment>
<evidence type="ECO:0000256" key="3">
    <source>
        <dbReference type="ARBA" id="ARBA00011233"/>
    </source>
</evidence>
<evidence type="ECO:0000256" key="2">
    <source>
        <dbReference type="ARBA" id="ARBA00006906"/>
    </source>
</evidence>
<reference evidence="7" key="1">
    <citation type="submission" date="2016-10" db="EMBL/GenBank/DDBJ databases">
        <authorList>
            <person name="Varghese N."/>
            <person name="Submissions S."/>
        </authorList>
    </citation>
    <scope>NUCLEOTIDE SEQUENCE [LARGE SCALE GENOMIC DNA]</scope>
    <source>
        <strain evidence="7">DSM 22017</strain>
    </source>
</reference>
<dbReference type="Proteomes" id="UP000198742">
    <property type="component" value="Unassembled WGS sequence"/>
</dbReference>